<dbReference type="GO" id="GO:0000976">
    <property type="term" value="F:transcription cis-regulatory region binding"/>
    <property type="evidence" value="ECO:0007669"/>
    <property type="project" value="TreeGrafter"/>
</dbReference>
<evidence type="ECO:0000256" key="1">
    <source>
        <dbReference type="ARBA" id="ARBA00023015"/>
    </source>
</evidence>
<dbReference type="SUPFAM" id="SSF48498">
    <property type="entry name" value="Tetracyclin repressor-like, C-terminal domain"/>
    <property type="match status" value="1"/>
</dbReference>
<keyword evidence="3" id="KW-0804">Transcription</keyword>
<dbReference type="InterPro" id="IPR009057">
    <property type="entry name" value="Homeodomain-like_sf"/>
</dbReference>
<name>A0A3N0CG59_9ACTN</name>
<dbReference type="RefSeq" id="WP_123227740.1">
    <property type="nucleotide sequence ID" value="NZ_RJSE01000007.1"/>
</dbReference>
<feature type="region of interest" description="Disordered" evidence="5">
    <location>
        <begin position="1"/>
        <end position="41"/>
    </location>
</feature>
<sequence length="231" mass="26041">MAADPEESTTGSPLAGTAPPTPEKAAGTSRGRDPGGLTKQGLRTRRQLLRGAKRAFEKQGYHRTRVADITTAARTAVGSFYTYFDSKEEVFHLLLVELENEVFDEPTRLPRDAAPYDRLRDTNRLYFEAFRRNAAFWAVVEEAAMRDEKARLVLTSRHQNSRERTESAFRIWQEQGIIPAHVDIAFCATALGAMTERCAFLWFVLGEPFDFDEGVERVTAFWAQALQIPPA</sequence>
<evidence type="ECO:0000256" key="4">
    <source>
        <dbReference type="PROSITE-ProRule" id="PRU00335"/>
    </source>
</evidence>
<dbReference type="EMBL" id="RJSE01000007">
    <property type="protein sequence ID" value="RNL62444.1"/>
    <property type="molecule type" value="Genomic_DNA"/>
</dbReference>
<dbReference type="OrthoDB" id="5112469at2"/>
<feature type="DNA-binding region" description="H-T-H motif" evidence="4">
    <location>
        <begin position="65"/>
        <end position="84"/>
    </location>
</feature>
<accession>A0A3N0CG59</accession>
<evidence type="ECO:0000256" key="5">
    <source>
        <dbReference type="SAM" id="MobiDB-lite"/>
    </source>
</evidence>
<dbReference type="Gene3D" id="1.10.10.60">
    <property type="entry name" value="Homeodomain-like"/>
    <property type="match status" value="1"/>
</dbReference>
<gene>
    <name evidence="7" type="ORF">EFK50_11775</name>
</gene>
<dbReference type="SUPFAM" id="SSF46689">
    <property type="entry name" value="Homeodomain-like"/>
    <property type="match status" value="1"/>
</dbReference>
<dbReference type="AlphaFoldDB" id="A0A3N0CG59"/>
<dbReference type="Proteomes" id="UP000267128">
    <property type="component" value="Unassembled WGS sequence"/>
</dbReference>
<dbReference type="InterPro" id="IPR001647">
    <property type="entry name" value="HTH_TetR"/>
</dbReference>
<evidence type="ECO:0000256" key="3">
    <source>
        <dbReference type="ARBA" id="ARBA00023163"/>
    </source>
</evidence>
<dbReference type="PRINTS" id="PR00455">
    <property type="entry name" value="HTHTETR"/>
</dbReference>
<dbReference type="GO" id="GO:0003700">
    <property type="term" value="F:DNA-binding transcription factor activity"/>
    <property type="evidence" value="ECO:0007669"/>
    <property type="project" value="TreeGrafter"/>
</dbReference>
<organism evidence="7 8">
    <name type="scientific">Nocardioides marmoriginsengisoli</name>
    <dbReference type="NCBI Taxonomy" id="661483"/>
    <lineage>
        <taxon>Bacteria</taxon>
        <taxon>Bacillati</taxon>
        <taxon>Actinomycetota</taxon>
        <taxon>Actinomycetes</taxon>
        <taxon>Propionibacteriales</taxon>
        <taxon>Nocardioidaceae</taxon>
        <taxon>Nocardioides</taxon>
    </lineage>
</organism>
<evidence type="ECO:0000313" key="8">
    <source>
        <dbReference type="Proteomes" id="UP000267128"/>
    </source>
</evidence>
<reference evidence="7 8" key="1">
    <citation type="submission" date="2018-11" db="EMBL/GenBank/DDBJ databases">
        <authorList>
            <person name="Li F."/>
        </authorList>
    </citation>
    <scope>NUCLEOTIDE SEQUENCE [LARGE SCALE GENOMIC DNA]</scope>
    <source>
        <strain evidence="7 8">Gsoil 097</strain>
    </source>
</reference>
<dbReference type="PANTHER" id="PTHR30055:SF234">
    <property type="entry name" value="HTH-TYPE TRANSCRIPTIONAL REGULATOR BETI"/>
    <property type="match status" value="1"/>
</dbReference>
<keyword evidence="8" id="KW-1185">Reference proteome</keyword>
<evidence type="ECO:0000259" key="6">
    <source>
        <dbReference type="PROSITE" id="PS50977"/>
    </source>
</evidence>
<evidence type="ECO:0000313" key="7">
    <source>
        <dbReference type="EMBL" id="RNL62444.1"/>
    </source>
</evidence>
<dbReference type="Gene3D" id="1.10.357.10">
    <property type="entry name" value="Tetracycline Repressor, domain 2"/>
    <property type="match status" value="1"/>
</dbReference>
<feature type="domain" description="HTH tetR-type" evidence="6">
    <location>
        <begin position="42"/>
        <end position="102"/>
    </location>
</feature>
<keyword evidence="1" id="KW-0805">Transcription regulation</keyword>
<dbReference type="InterPro" id="IPR036271">
    <property type="entry name" value="Tet_transcr_reg_TetR-rel_C_sf"/>
</dbReference>
<protein>
    <submittedName>
        <fullName evidence="7">TetR/AcrR family transcriptional regulator</fullName>
    </submittedName>
</protein>
<dbReference type="PROSITE" id="PS50977">
    <property type="entry name" value="HTH_TETR_2"/>
    <property type="match status" value="1"/>
</dbReference>
<evidence type="ECO:0000256" key="2">
    <source>
        <dbReference type="ARBA" id="ARBA00023125"/>
    </source>
</evidence>
<proteinExistence type="predicted"/>
<dbReference type="Pfam" id="PF00440">
    <property type="entry name" value="TetR_N"/>
    <property type="match status" value="1"/>
</dbReference>
<dbReference type="InterPro" id="IPR050109">
    <property type="entry name" value="HTH-type_TetR-like_transc_reg"/>
</dbReference>
<dbReference type="PANTHER" id="PTHR30055">
    <property type="entry name" value="HTH-TYPE TRANSCRIPTIONAL REGULATOR RUTR"/>
    <property type="match status" value="1"/>
</dbReference>
<comment type="caution">
    <text evidence="7">The sequence shown here is derived from an EMBL/GenBank/DDBJ whole genome shotgun (WGS) entry which is preliminary data.</text>
</comment>
<keyword evidence="2 4" id="KW-0238">DNA-binding</keyword>